<evidence type="ECO:0000256" key="3">
    <source>
        <dbReference type="ARBA" id="ARBA00022598"/>
    </source>
</evidence>
<comment type="catalytic activity">
    <reaction evidence="7 8">
        <text>cytidine(34) in tRNA(Ile2) + L-lysine + ATP = lysidine(34) in tRNA(Ile2) + AMP + diphosphate + H(+)</text>
        <dbReference type="Rhea" id="RHEA:43744"/>
        <dbReference type="Rhea" id="RHEA-COMP:10625"/>
        <dbReference type="Rhea" id="RHEA-COMP:10670"/>
        <dbReference type="ChEBI" id="CHEBI:15378"/>
        <dbReference type="ChEBI" id="CHEBI:30616"/>
        <dbReference type="ChEBI" id="CHEBI:32551"/>
        <dbReference type="ChEBI" id="CHEBI:33019"/>
        <dbReference type="ChEBI" id="CHEBI:82748"/>
        <dbReference type="ChEBI" id="CHEBI:83665"/>
        <dbReference type="ChEBI" id="CHEBI:456215"/>
        <dbReference type="EC" id="6.3.4.19"/>
    </reaction>
</comment>
<dbReference type="Proteomes" id="UP000003571">
    <property type="component" value="Unassembled WGS sequence"/>
</dbReference>
<dbReference type="GO" id="GO:0032267">
    <property type="term" value="F:tRNA(Ile)-lysidine synthase activity"/>
    <property type="evidence" value="ECO:0007669"/>
    <property type="project" value="UniProtKB-EC"/>
</dbReference>
<evidence type="ECO:0000256" key="5">
    <source>
        <dbReference type="ARBA" id="ARBA00022741"/>
    </source>
</evidence>
<dbReference type="PANTHER" id="PTHR43033:SF1">
    <property type="entry name" value="TRNA(ILE)-LYSIDINE SYNTHASE-RELATED"/>
    <property type="match status" value="1"/>
</dbReference>
<dbReference type="HAMAP" id="MF_01161">
    <property type="entry name" value="tRNA_Ile_lys_synt"/>
    <property type="match status" value="1"/>
</dbReference>
<feature type="domain" description="tRNA(Ile)-lysidine/2-thiocytidine synthase N-terminal" evidence="9">
    <location>
        <begin position="25"/>
        <end position="205"/>
    </location>
</feature>
<dbReference type="GO" id="GO:0005524">
    <property type="term" value="F:ATP binding"/>
    <property type="evidence" value="ECO:0007669"/>
    <property type="project" value="UniProtKB-UniRule"/>
</dbReference>
<dbReference type="STRING" id="907348.TresaDRAFT_2634"/>
<dbReference type="SUPFAM" id="SSF52402">
    <property type="entry name" value="Adenine nucleotide alpha hydrolases-like"/>
    <property type="match status" value="1"/>
</dbReference>
<dbReference type="InterPro" id="IPR012796">
    <property type="entry name" value="Lysidine-tRNA-synth_C"/>
</dbReference>
<proteinExistence type="inferred from homology"/>
<dbReference type="eggNOG" id="COG0037">
    <property type="taxonomic scope" value="Bacteria"/>
</dbReference>
<dbReference type="OrthoDB" id="9807403at2"/>
<feature type="binding site" evidence="8">
    <location>
        <begin position="29"/>
        <end position="34"/>
    </location>
    <ligand>
        <name>ATP</name>
        <dbReference type="ChEBI" id="CHEBI:30616"/>
    </ligand>
</feature>
<dbReference type="GO" id="GO:0005737">
    <property type="term" value="C:cytoplasm"/>
    <property type="evidence" value="ECO:0007669"/>
    <property type="project" value="UniProtKB-SubCell"/>
</dbReference>
<name>H7EH73_9SPIR</name>
<sequence length="416" mass="45139">MEFLDCVRAGLLGCGIDVGSCRSIGAAVSGGADSVSLLVSLAEIFGAGRVRAVTVNHNIRPDDETRGDAEFVRDLCARLGVACDVVEIPRGKVCEVASERGGGIEEAARFLRYGAFDSFVEKSGVEALCLAHNENDQLETVLMRFIQGSGTDGGGGIRMRRGVFVRPLLSVSRSMIEEFLRSRSQPWRTDSTNSDTGYMRNRIRANLVPFLDAQFPGWRGAVIRGAGKVRDDDDFIDSAVVSSVGKNASSVSRARWDSFPPSIRRRAVQSMLLSAGFSARFPYALMGRIVSVRAGECDSVSFGGFSITADENSVRAFRLDSVEKTRERGFCRSFSAGGRRFVERSVISGDCIAMKDGRRKDVQKILSEWKVPRQSRQSVPVVVDAGTMNVVAVLAGGYGSWIVGEFRAFLEEAGLV</sequence>
<evidence type="ECO:0000256" key="7">
    <source>
        <dbReference type="ARBA" id="ARBA00048539"/>
    </source>
</evidence>
<organism evidence="10 11">
    <name type="scientific">Treponema saccharophilum DSM 2985</name>
    <dbReference type="NCBI Taxonomy" id="907348"/>
    <lineage>
        <taxon>Bacteria</taxon>
        <taxon>Pseudomonadati</taxon>
        <taxon>Spirochaetota</taxon>
        <taxon>Spirochaetia</taxon>
        <taxon>Spirochaetales</taxon>
        <taxon>Treponemataceae</taxon>
        <taxon>Treponema</taxon>
    </lineage>
</organism>
<evidence type="ECO:0000256" key="2">
    <source>
        <dbReference type="ARBA" id="ARBA00022490"/>
    </source>
</evidence>
<keyword evidence="4 8" id="KW-0819">tRNA processing</keyword>
<dbReference type="NCBIfam" id="TIGR02433">
    <property type="entry name" value="lysidine_TilS_C"/>
    <property type="match status" value="1"/>
</dbReference>
<dbReference type="InterPro" id="IPR012795">
    <property type="entry name" value="tRNA_Ile_lys_synt_N"/>
</dbReference>
<keyword evidence="11" id="KW-1185">Reference proteome</keyword>
<dbReference type="AlphaFoldDB" id="H7EH73"/>
<reference evidence="10 11" key="1">
    <citation type="submission" date="2011-09" db="EMBL/GenBank/DDBJ databases">
        <title>The draft genome of Treponema saccharophilum DSM 2985.</title>
        <authorList>
            <consortium name="US DOE Joint Genome Institute (JGI-PGF)"/>
            <person name="Lucas S."/>
            <person name="Copeland A."/>
            <person name="Lapidus A."/>
            <person name="Glavina del Rio T."/>
            <person name="Dalin E."/>
            <person name="Tice H."/>
            <person name="Bruce D."/>
            <person name="Goodwin L."/>
            <person name="Pitluck S."/>
            <person name="Peters L."/>
            <person name="Kyrpides N."/>
            <person name="Mavromatis K."/>
            <person name="Ivanova N."/>
            <person name="Markowitz V."/>
            <person name="Cheng J.-F."/>
            <person name="Hugenholtz P."/>
            <person name="Woyke T."/>
            <person name="Wu D."/>
            <person name="Gronow S."/>
            <person name="Wellnitz S."/>
            <person name="Brambilla E."/>
            <person name="Klenk H.-P."/>
            <person name="Eisen J.A."/>
        </authorList>
    </citation>
    <scope>NUCLEOTIDE SEQUENCE [LARGE SCALE GENOMIC DNA]</scope>
    <source>
        <strain evidence="10 11">DSM 2985</strain>
    </source>
</reference>
<dbReference type="GO" id="GO:0006400">
    <property type="term" value="P:tRNA modification"/>
    <property type="evidence" value="ECO:0007669"/>
    <property type="project" value="UniProtKB-UniRule"/>
</dbReference>
<dbReference type="InterPro" id="IPR012094">
    <property type="entry name" value="tRNA_Ile_lys_synt"/>
</dbReference>
<evidence type="ECO:0000313" key="10">
    <source>
        <dbReference type="EMBL" id="EIC03072.1"/>
    </source>
</evidence>
<keyword evidence="3 8" id="KW-0436">Ligase</keyword>
<evidence type="ECO:0000259" key="9">
    <source>
        <dbReference type="Pfam" id="PF01171"/>
    </source>
</evidence>
<comment type="caution">
    <text evidence="10">The sequence shown here is derived from an EMBL/GenBank/DDBJ whole genome shotgun (WGS) entry which is preliminary data.</text>
</comment>
<dbReference type="RefSeq" id="WP_002701890.1">
    <property type="nucleotide sequence ID" value="NZ_AGRW01000024.1"/>
</dbReference>
<evidence type="ECO:0000256" key="1">
    <source>
        <dbReference type="ARBA" id="ARBA00004496"/>
    </source>
</evidence>
<comment type="function">
    <text evidence="8">Ligates lysine onto the cytidine present at position 34 of the AUA codon-specific tRNA(Ile) that contains the anticodon CAU, in an ATP-dependent manner. Cytidine is converted to lysidine, thus changing the amino acid specificity of the tRNA from methionine to isoleucine.</text>
</comment>
<dbReference type="PATRIC" id="fig|907348.3.peg.130"/>
<dbReference type="EMBL" id="AGRW01000024">
    <property type="protein sequence ID" value="EIC03072.1"/>
    <property type="molecule type" value="Genomic_DNA"/>
</dbReference>
<evidence type="ECO:0000256" key="8">
    <source>
        <dbReference type="HAMAP-Rule" id="MF_01161"/>
    </source>
</evidence>
<keyword evidence="6 8" id="KW-0067">ATP-binding</keyword>
<keyword evidence="5 8" id="KW-0547">Nucleotide-binding</keyword>
<evidence type="ECO:0000256" key="6">
    <source>
        <dbReference type="ARBA" id="ARBA00022840"/>
    </source>
</evidence>
<dbReference type="NCBIfam" id="TIGR02432">
    <property type="entry name" value="lysidine_TilS_N"/>
    <property type="match status" value="1"/>
</dbReference>
<evidence type="ECO:0000313" key="11">
    <source>
        <dbReference type="Proteomes" id="UP000003571"/>
    </source>
</evidence>
<dbReference type="Gene3D" id="3.40.50.620">
    <property type="entry name" value="HUPs"/>
    <property type="match status" value="1"/>
</dbReference>
<keyword evidence="2 8" id="KW-0963">Cytoplasm</keyword>
<dbReference type="EC" id="6.3.4.19" evidence="8"/>
<protein>
    <recommendedName>
        <fullName evidence="8">tRNA(Ile)-lysidine synthase</fullName>
        <ecNumber evidence="8">6.3.4.19</ecNumber>
    </recommendedName>
    <alternativeName>
        <fullName evidence="8">tRNA(Ile)-2-lysyl-cytidine synthase</fullName>
    </alternativeName>
    <alternativeName>
        <fullName evidence="8">tRNA(Ile)-lysidine synthetase</fullName>
    </alternativeName>
</protein>
<dbReference type="InterPro" id="IPR014729">
    <property type="entry name" value="Rossmann-like_a/b/a_fold"/>
</dbReference>
<dbReference type="CDD" id="cd01992">
    <property type="entry name" value="TilS_N"/>
    <property type="match status" value="1"/>
</dbReference>
<dbReference type="PANTHER" id="PTHR43033">
    <property type="entry name" value="TRNA(ILE)-LYSIDINE SYNTHASE-RELATED"/>
    <property type="match status" value="1"/>
</dbReference>
<dbReference type="InterPro" id="IPR011063">
    <property type="entry name" value="TilS/TtcA_N"/>
</dbReference>
<comment type="domain">
    <text evidence="8">The N-terminal region contains the highly conserved SGGXDS motif, predicted to be a P-loop motif involved in ATP binding.</text>
</comment>
<comment type="similarity">
    <text evidence="8">Belongs to the tRNA(Ile)-lysidine synthase family.</text>
</comment>
<comment type="subcellular location">
    <subcellularLocation>
        <location evidence="1 8">Cytoplasm</location>
    </subcellularLocation>
</comment>
<evidence type="ECO:0000256" key="4">
    <source>
        <dbReference type="ARBA" id="ARBA00022694"/>
    </source>
</evidence>
<accession>H7EH73</accession>
<gene>
    <name evidence="8" type="primary">tilS</name>
    <name evidence="10" type="ORF">TresaDRAFT_2634</name>
</gene>
<dbReference type="SUPFAM" id="SSF56037">
    <property type="entry name" value="PheT/TilS domain"/>
    <property type="match status" value="1"/>
</dbReference>
<dbReference type="Pfam" id="PF01171">
    <property type="entry name" value="ATP_bind_3"/>
    <property type="match status" value="1"/>
</dbReference>